<sequence>MFTRIDEEMRETKSQVSRLTDALSRTERGKLPSRTQPNPNNQSVKVVNMEKFEEVKSVTILSSGKEIGNDAPKVNDKSKKTPAEKDESGIAKSNNIEKFPFPAPFPQALKLPKNFVVTSEILEHLHQVKVNLPLLHIIKQMPLYAKTLEEEQVVLAKNPLRSKKKSLLAYSDTPKLGLKKTPKGLPCASIEPHATSIMEVPSKMSVDWEVEKEGEKTKFFKKHKTKRKTLQDTRLSRTLLMSSKGVDLHVAKMKSIRGKNYSFRGSHSGG</sequence>
<gene>
    <name evidence="2" type="ORF">FSB_LOCUS7217</name>
</gene>
<proteinExistence type="predicted"/>
<feature type="compositionally biased region" description="Basic and acidic residues" evidence="1">
    <location>
        <begin position="1"/>
        <end position="13"/>
    </location>
</feature>
<organism evidence="2">
    <name type="scientific">Fagus sylvatica</name>
    <name type="common">Beechnut</name>
    <dbReference type="NCBI Taxonomy" id="28930"/>
    <lineage>
        <taxon>Eukaryota</taxon>
        <taxon>Viridiplantae</taxon>
        <taxon>Streptophyta</taxon>
        <taxon>Embryophyta</taxon>
        <taxon>Tracheophyta</taxon>
        <taxon>Spermatophyta</taxon>
        <taxon>Magnoliopsida</taxon>
        <taxon>eudicotyledons</taxon>
        <taxon>Gunneridae</taxon>
        <taxon>Pentapetalae</taxon>
        <taxon>rosids</taxon>
        <taxon>fabids</taxon>
        <taxon>Fagales</taxon>
        <taxon>Fagaceae</taxon>
        <taxon>Fagus</taxon>
    </lineage>
</organism>
<evidence type="ECO:0008006" key="3">
    <source>
        <dbReference type="Google" id="ProtNLM"/>
    </source>
</evidence>
<dbReference type="AlphaFoldDB" id="A0A2N9EWW9"/>
<evidence type="ECO:0000313" key="2">
    <source>
        <dbReference type="EMBL" id="SPC79335.1"/>
    </source>
</evidence>
<evidence type="ECO:0000256" key="1">
    <source>
        <dbReference type="SAM" id="MobiDB-lite"/>
    </source>
</evidence>
<name>A0A2N9EWW9_FAGSY</name>
<accession>A0A2N9EWW9</accession>
<feature type="region of interest" description="Disordered" evidence="1">
    <location>
        <begin position="1"/>
        <end position="42"/>
    </location>
</feature>
<feature type="compositionally biased region" description="Basic and acidic residues" evidence="1">
    <location>
        <begin position="73"/>
        <end position="89"/>
    </location>
</feature>
<protein>
    <recommendedName>
        <fullName evidence="3">Retrotransposon gag protein</fullName>
    </recommendedName>
</protein>
<feature type="region of interest" description="Disordered" evidence="1">
    <location>
        <begin position="66"/>
        <end position="92"/>
    </location>
</feature>
<reference evidence="2" key="1">
    <citation type="submission" date="2018-02" db="EMBL/GenBank/DDBJ databases">
        <authorList>
            <person name="Cohen D.B."/>
            <person name="Kent A.D."/>
        </authorList>
    </citation>
    <scope>NUCLEOTIDE SEQUENCE</scope>
</reference>
<feature type="compositionally biased region" description="Polar residues" evidence="1">
    <location>
        <begin position="33"/>
        <end position="42"/>
    </location>
</feature>
<dbReference type="EMBL" id="OIVN01000380">
    <property type="protein sequence ID" value="SPC79335.1"/>
    <property type="molecule type" value="Genomic_DNA"/>
</dbReference>